<organism evidence="2 3">
    <name type="scientific">Bacteroides ovatus</name>
    <dbReference type="NCBI Taxonomy" id="28116"/>
    <lineage>
        <taxon>Bacteria</taxon>
        <taxon>Pseudomonadati</taxon>
        <taxon>Bacteroidota</taxon>
        <taxon>Bacteroidia</taxon>
        <taxon>Bacteroidales</taxon>
        <taxon>Bacteroidaceae</taxon>
        <taxon>Bacteroides</taxon>
    </lineage>
</organism>
<dbReference type="PANTHER" id="PTHR21666:SF270">
    <property type="entry name" value="MUREIN HYDROLASE ACTIVATOR ENVC"/>
    <property type="match status" value="1"/>
</dbReference>
<dbReference type="InterPro" id="IPR016047">
    <property type="entry name" value="M23ase_b-sheet_dom"/>
</dbReference>
<proteinExistence type="predicted"/>
<evidence type="ECO:0000259" key="1">
    <source>
        <dbReference type="Pfam" id="PF01551"/>
    </source>
</evidence>
<reference evidence="2 3" key="1">
    <citation type="submission" date="2016-10" db="EMBL/GenBank/DDBJ databases">
        <authorList>
            <person name="de Groot N.N."/>
        </authorList>
    </citation>
    <scope>NUCLEOTIDE SEQUENCE [LARGE SCALE GENOMIC DNA]</scope>
    <source>
        <strain evidence="2 3">NLAE-zl-C500</strain>
    </source>
</reference>
<sequence length="205" mass="22320">MVMNVEPSFAQFNTIGLVSPRQKIEQVAESDNSPIHSEIDSDDGDVIDDKDAVSDTSLTCLSLSCVSLPLLRIKVNSPFGWRKDPISGKGHTLHNGLDLYARNDNVMAMLPGVVEKTGSDSRAGKYVVLRHGNILVSYCHLSKILVVQGRNVSAGDVIGITGTTGRSSGEHLHLVTKQNGRVFNPTIMLDFIMETTLLHSNIPKR</sequence>
<feature type="domain" description="M23ase beta-sheet core" evidence="1">
    <location>
        <begin position="93"/>
        <end position="185"/>
    </location>
</feature>
<evidence type="ECO:0000313" key="3">
    <source>
        <dbReference type="Proteomes" id="UP000183670"/>
    </source>
</evidence>
<dbReference type="GO" id="GO:0004222">
    <property type="term" value="F:metalloendopeptidase activity"/>
    <property type="evidence" value="ECO:0007669"/>
    <property type="project" value="TreeGrafter"/>
</dbReference>
<dbReference type="Gene3D" id="2.70.70.10">
    <property type="entry name" value="Glucose Permease (Domain IIA)"/>
    <property type="match status" value="1"/>
</dbReference>
<evidence type="ECO:0000313" key="2">
    <source>
        <dbReference type="EMBL" id="SDB76892.1"/>
    </source>
</evidence>
<protein>
    <submittedName>
        <fullName evidence="2">Peptidase family M23</fullName>
    </submittedName>
</protein>
<dbReference type="PANTHER" id="PTHR21666">
    <property type="entry name" value="PEPTIDASE-RELATED"/>
    <property type="match status" value="1"/>
</dbReference>
<dbReference type="InterPro" id="IPR011055">
    <property type="entry name" value="Dup_hybrid_motif"/>
</dbReference>
<accession>A0A1G6G4K1</accession>
<gene>
    <name evidence="2" type="ORF">SAMN05192581_101456</name>
</gene>
<dbReference type="SUPFAM" id="SSF51261">
    <property type="entry name" value="Duplicated hybrid motif"/>
    <property type="match status" value="1"/>
</dbReference>
<dbReference type="Pfam" id="PF01551">
    <property type="entry name" value="Peptidase_M23"/>
    <property type="match status" value="1"/>
</dbReference>
<dbReference type="CDD" id="cd12797">
    <property type="entry name" value="M23_peptidase"/>
    <property type="match status" value="1"/>
</dbReference>
<dbReference type="InterPro" id="IPR050570">
    <property type="entry name" value="Cell_wall_metabolism_enzyme"/>
</dbReference>
<dbReference type="EMBL" id="FMYE01000014">
    <property type="protein sequence ID" value="SDB76892.1"/>
    <property type="molecule type" value="Genomic_DNA"/>
</dbReference>
<dbReference type="Proteomes" id="UP000183670">
    <property type="component" value="Unassembled WGS sequence"/>
</dbReference>
<dbReference type="AlphaFoldDB" id="A0A1G6G4K1"/>
<name>A0A1G6G4K1_BACOV</name>